<dbReference type="InterPro" id="IPR003879">
    <property type="entry name" value="Butyrophylin_SPRY"/>
</dbReference>
<dbReference type="InterPro" id="IPR050143">
    <property type="entry name" value="TRIM/RBCC"/>
</dbReference>
<name>A0A7L1L1V4_HIMHI</name>
<protein>
    <submittedName>
        <fullName evidence="2">BT2A2 protein</fullName>
    </submittedName>
</protein>
<dbReference type="Pfam" id="PF13765">
    <property type="entry name" value="PRY"/>
    <property type="match status" value="1"/>
</dbReference>
<dbReference type="PANTHER" id="PTHR24103">
    <property type="entry name" value="E3 UBIQUITIN-PROTEIN LIGASE TRIM"/>
    <property type="match status" value="1"/>
</dbReference>
<organism evidence="2 3">
    <name type="scientific">Himantopus himantopus</name>
    <name type="common">Black-winged stilt</name>
    <name type="synonym">Charadrius himantopus</name>
    <dbReference type="NCBI Taxonomy" id="225398"/>
    <lineage>
        <taxon>Eukaryota</taxon>
        <taxon>Metazoa</taxon>
        <taxon>Chordata</taxon>
        <taxon>Craniata</taxon>
        <taxon>Vertebrata</taxon>
        <taxon>Euteleostomi</taxon>
        <taxon>Archelosauria</taxon>
        <taxon>Archosauria</taxon>
        <taxon>Dinosauria</taxon>
        <taxon>Saurischia</taxon>
        <taxon>Theropoda</taxon>
        <taxon>Coelurosauria</taxon>
        <taxon>Aves</taxon>
        <taxon>Neognathae</taxon>
        <taxon>Neoaves</taxon>
        <taxon>Charadriiformes</taxon>
        <taxon>Recurvirostridae</taxon>
        <taxon>Himantopus</taxon>
    </lineage>
</organism>
<dbReference type="InterPro" id="IPR013320">
    <property type="entry name" value="ConA-like_dom_sf"/>
</dbReference>
<proteinExistence type="predicted"/>
<comment type="caution">
    <text evidence="2">The sequence shown here is derived from an EMBL/GenBank/DDBJ whole genome shotgun (WGS) entry which is preliminary data.</text>
</comment>
<dbReference type="InterPro" id="IPR043136">
    <property type="entry name" value="B30.2/SPRY_sf"/>
</dbReference>
<dbReference type="OrthoDB" id="9049620at2759"/>
<feature type="non-terminal residue" evidence="2">
    <location>
        <position position="1"/>
    </location>
</feature>
<sequence>VTLDPNTAHSSFVLSKDLRSVAREREEQDLPDTPQRFTVRCCVLGREGFREGRHCWEVEVEAAGNSWWGVGVARESVERKQYAVLSPKTGIWAVEHWAEQFTSLTSPPTVLSPSLCPRRIWVCLDCTQGLVTFINAHTGVEIFTFPPAAFKGETLHP</sequence>
<dbReference type="InterPro" id="IPR006574">
    <property type="entry name" value="PRY"/>
</dbReference>
<dbReference type="Pfam" id="PF00622">
    <property type="entry name" value="SPRY"/>
    <property type="match status" value="1"/>
</dbReference>
<dbReference type="PRINTS" id="PR01407">
    <property type="entry name" value="BUTYPHLNCDUF"/>
</dbReference>
<evidence type="ECO:0000313" key="2">
    <source>
        <dbReference type="EMBL" id="NXN69284.1"/>
    </source>
</evidence>
<dbReference type="PROSITE" id="PS50188">
    <property type="entry name" value="B302_SPRY"/>
    <property type="match status" value="1"/>
</dbReference>
<dbReference type="InterPro" id="IPR001870">
    <property type="entry name" value="B30.2/SPRY"/>
</dbReference>
<reference evidence="2 3" key="1">
    <citation type="submission" date="2019-09" db="EMBL/GenBank/DDBJ databases">
        <title>Bird 10,000 Genomes (B10K) Project - Family phase.</title>
        <authorList>
            <person name="Zhang G."/>
        </authorList>
    </citation>
    <scope>NUCLEOTIDE SEQUENCE [LARGE SCALE GENOMIC DNA]</scope>
    <source>
        <strain evidence="2">B10K-DU-002-13</strain>
        <tissue evidence="2">Muscle</tissue>
    </source>
</reference>
<dbReference type="Gene3D" id="2.60.120.920">
    <property type="match status" value="1"/>
</dbReference>
<feature type="domain" description="B30.2/SPRY" evidence="1">
    <location>
        <begin position="1"/>
        <end position="157"/>
    </location>
</feature>
<keyword evidence="3" id="KW-1185">Reference proteome</keyword>
<feature type="non-terminal residue" evidence="2">
    <location>
        <position position="157"/>
    </location>
</feature>
<evidence type="ECO:0000259" key="1">
    <source>
        <dbReference type="PROSITE" id="PS50188"/>
    </source>
</evidence>
<dbReference type="Proteomes" id="UP000571567">
    <property type="component" value="Unassembled WGS sequence"/>
</dbReference>
<dbReference type="SMART" id="SM00589">
    <property type="entry name" value="PRY"/>
    <property type="match status" value="1"/>
</dbReference>
<dbReference type="InterPro" id="IPR003877">
    <property type="entry name" value="SPRY_dom"/>
</dbReference>
<dbReference type="AlphaFoldDB" id="A0A7L1L1V4"/>
<dbReference type="SUPFAM" id="SSF49899">
    <property type="entry name" value="Concanavalin A-like lectins/glucanases"/>
    <property type="match status" value="1"/>
</dbReference>
<dbReference type="SMART" id="SM00449">
    <property type="entry name" value="SPRY"/>
    <property type="match status" value="1"/>
</dbReference>
<accession>A0A7L1L1V4</accession>
<evidence type="ECO:0000313" key="3">
    <source>
        <dbReference type="Proteomes" id="UP000571567"/>
    </source>
</evidence>
<dbReference type="EMBL" id="VXBK01005734">
    <property type="protein sequence ID" value="NXN69284.1"/>
    <property type="molecule type" value="Genomic_DNA"/>
</dbReference>
<gene>
    <name evidence="2" type="primary">Btn2a2</name>
    <name evidence="2" type="ORF">HIMHIM_R11952</name>
</gene>
<dbReference type="FunFam" id="2.60.120.920:FF:000004">
    <property type="entry name" value="Butyrophilin subfamily 1 member A1"/>
    <property type="match status" value="1"/>
</dbReference>